<evidence type="ECO:0000256" key="3">
    <source>
        <dbReference type="PROSITE-ProRule" id="PRU00221"/>
    </source>
</evidence>
<dbReference type="InterPro" id="IPR015943">
    <property type="entry name" value="WD40/YVTN_repeat-like_dom_sf"/>
</dbReference>
<feature type="repeat" description="WD" evidence="3">
    <location>
        <begin position="896"/>
        <end position="932"/>
    </location>
</feature>
<dbReference type="VEuPathDB" id="FungiDB:BO71DRAFT_438788"/>
<proteinExistence type="predicted"/>
<feature type="domain" description="Anaphase-promoting complex subunit 4-like WD40" evidence="5">
    <location>
        <begin position="773"/>
        <end position="827"/>
    </location>
</feature>
<dbReference type="EMBL" id="KZ825823">
    <property type="protein sequence ID" value="PYH97534.1"/>
    <property type="molecule type" value="Genomic_DNA"/>
</dbReference>
<dbReference type="InterPro" id="IPR056884">
    <property type="entry name" value="NPHP3-like_N"/>
</dbReference>
<name>A0A319DLA1_9EURO</name>
<dbReference type="Pfam" id="PF12894">
    <property type="entry name" value="ANAPC4_WD40"/>
    <property type="match status" value="1"/>
</dbReference>
<dbReference type="PANTHER" id="PTHR19848">
    <property type="entry name" value="WD40 REPEAT PROTEIN"/>
    <property type="match status" value="1"/>
</dbReference>
<protein>
    <submittedName>
        <fullName evidence="7">Uncharacterized protein</fullName>
    </submittedName>
</protein>
<dbReference type="InterPro" id="IPR011047">
    <property type="entry name" value="Quinoprotein_ADH-like_sf"/>
</dbReference>
<feature type="region of interest" description="Disordered" evidence="4">
    <location>
        <begin position="886"/>
        <end position="906"/>
    </location>
</feature>
<dbReference type="InterPro" id="IPR001680">
    <property type="entry name" value="WD40_rpt"/>
</dbReference>
<dbReference type="Pfam" id="PF20717">
    <property type="entry name" value="DUF6829"/>
    <property type="match status" value="1"/>
</dbReference>
<dbReference type="SMART" id="SM00320">
    <property type="entry name" value="WD40"/>
    <property type="match status" value="5"/>
</dbReference>
<dbReference type="SUPFAM" id="SSF50998">
    <property type="entry name" value="Quinoprotein alcohol dehydrogenase-like"/>
    <property type="match status" value="1"/>
</dbReference>
<keyword evidence="1 3" id="KW-0853">WD repeat</keyword>
<reference evidence="7 8" key="1">
    <citation type="submission" date="2018-02" db="EMBL/GenBank/DDBJ databases">
        <title>The genomes of Aspergillus section Nigri reveals drivers in fungal speciation.</title>
        <authorList>
            <consortium name="DOE Joint Genome Institute"/>
            <person name="Vesth T.C."/>
            <person name="Nybo J."/>
            <person name="Theobald S."/>
            <person name="Brandl J."/>
            <person name="Frisvad J.C."/>
            <person name="Nielsen K.F."/>
            <person name="Lyhne E.K."/>
            <person name="Kogle M.E."/>
            <person name="Kuo A."/>
            <person name="Riley R."/>
            <person name="Clum A."/>
            <person name="Nolan M."/>
            <person name="Lipzen A."/>
            <person name="Salamov A."/>
            <person name="Henrissat B."/>
            <person name="Wiebenga A."/>
            <person name="De vries R.P."/>
            <person name="Grigoriev I.V."/>
            <person name="Mortensen U.H."/>
            <person name="Andersen M.R."/>
            <person name="Baker S.E."/>
        </authorList>
    </citation>
    <scope>NUCLEOTIDE SEQUENCE [LARGE SCALE GENOMIC DNA]</scope>
    <source>
        <strain evidence="7 8">CBS 707.79</strain>
    </source>
</reference>
<evidence type="ECO:0000259" key="5">
    <source>
        <dbReference type="Pfam" id="PF12894"/>
    </source>
</evidence>
<evidence type="ECO:0000313" key="7">
    <source>
        <dbReference type="EMBL" id="PYH97534.1"/>
    </source>
</evidence>
<gene>
    <name evidence="7" type="ORF">BO71DRAFT_438788</name>
</gene>
<dbReference type="STRING" id="1448320.A0A319DLA1"/>
<feature type="domain" description="Nephrocystin 3-like N-terminal" evidence="6">
    <location>
        <begin position="123"/>
        <end position="226"/>
    </location>
</feature>
<dbReference type="Gene3D" id="2.130.10.10">
    <property type="entry name" value="YVTN repeat-like/Quinoprotein amine dehydrogenase"/>
    <property type="match status" value="2"/>
</dbReference>
<evidence type="ECO:0000256" key="4">
    <source>
        <dbReference type="SAM" id="MobiDB-lite"/>
    </source>
</evidence>
<accession>A0A319DLA1</accession>
<evidence type="ECO:0000259" key="6">
    <source>
        <dbReference type="Pfam" id="PF24883"/>
    </source>
</evidence>
<dbReference type="PROSITE" id="PS50082">
    <property type="entry name" value="WD_REPEATS_2"/>
    <property type="match status" value="2"/>
</dbReference>
<organism evidence="7 8">
    <name type="scientific">Aspergillus ellipticus CBS 707.79</name>
    <dbReference type="NCBI Taxonomy" id="1448320"/>
    <lineage>
        <taxon>Eukaryota</taxon>
        <taxon>Fungi</taxon>
        <taxon>Dikarya</taxon>
        <taxon>Ascomycota</taxon>
        <taxon>Pezizomycotina</taxon>
        <taxon>Eurotiomycetes</taxon>
        <taxon>Eurotiomycetidae</taxon>
        <taxon>Eurotiales</taxon>
        <taxon>Aspergillaceae</taxon>
        <taxon>Aspergillus</taxon>
        <taxon>Aspergillus subgen. Circumdati</taxon>
    </lineage>
</organism>
<dbReference type="PROSITE" id="PS50294">
    <property type="entry name" value="WD_REPEATS_REGION"/>
    <property type="match status" value="1"/>
</dbReference>
<keyword evidence="2" id="KW-0677">Repeat</keyword>
<feature type="repeat" description="WD" evidence="3">
    <location>
        <begin position="772"/>
        <end position="813"/>
    </location>
</feature>
<dbReference type="Proteomes" id="UP000247810">
    <property type="component" value="Unassembled WGS sequence"/>
</dbReference>
<dbReference type="AlphaFoldDB" id="A0A319DLA1"/>
<evidence type="ECO:0000313" key="8">
    <source>
        <dbReference type="Proteomes" id="UP000247810"/>
    </source>
</evidence>
<dbReference type="InterPro" id="IPR049232">
    <property type="entry name" value="DUF6829"/>
</dbReference>
<dbReference type="OrthoDB" id="674604at2759"/>
<keyword evidence="8" id="KW-1185">Reference proteome</keyword>
<evidence type="ECO:0000256" key="2">
    <source>
        <dbReference type="ARBA" id="ARBA00022737"/>
    </source>
</evidence>
<sequence length="1239" mass="139688">MSFNASFNESNNRGIQVGQYVKNVENVENVERLERHSHNGSSEESQVQACLRDLRITNPRDDKTRIERFKGGLLYNSYCWVLENDIFKQWRDNNGDGGPQDRLLWIRADPGKEKTMLLCGIASDPRLKNATAVLRGLIFSLLGERPALISHIQPRYSKEGRDLFEDVNAWNALKEIFIKILEDASLPSIILMLDALGECNTDLLQLLELVRRSTANPRVKWVVSSRNWRIIEQHLTESDSSALSLELNERFVAGAVRSYIQAKVDVLAQLNDYDESTRAFTRRYLMENAHDTFLWVALVCHGDSDNIPGEPESKFWPPSSLSIGLPAQQRPGEDNQNLENLIKLCGSFLTLRGDTIFFVHHSAKEFLLKCDLALPSGRRNLADRSIEIMSQTLWRNIYNIERRGCQLEEVLSPSPDPLSQTRYACVYWIDHLDHLLVDSANGGAGLPDLGPAQWFFEHKLLHWLEAASLLGQLSGILVGLQKLESTLQLGPIARPSYSARVKAWSGICTRKKKQAGFSGSPPTKRSGALAFIQSRQAMKFSPLLTGHSMEPILAVRKDFTVSSWDSRSGKYVSTINLERVPGYMATETLSLNKDLLTSIYTATTDSGQRTDSKICIWDLTTGKLLWVQEKPSKVYWDDSSCYSNIQWLNDGKGPASQYGPQTLVLDFIGTEHRLISRPGDRISISHFCDPDASWTQDGSRVVFSLNEYKLAICDGHTGSVLQVLKSNRKRVRKTSWSADGSMLASMTGEGFSVWTSSLHIWDPETGKLCRELKGEHMNIQTIAWSHDGDRIASATRSGTVQVWNARTGACLHEFDTSMRYIEQLAWSFDGNRLATRNFRQFRIWDTSPSRNAPGLQEHRDSVRSILRTARSNILSSMSSKYQRILNPGMNQKTSGHERHPGEPDSVYWSPDGTRLASYKTYEDVRIWDARTGCYACALGGPSTSFVEDTIIAWSSNEMSSYGPTSLGHLMGPVLQYYQKRFPNPALVHQLAWSHDGRRIVIAFSREPTLTVWDLPTGQSTNYTPISDVEKGLSAEGLRLGTLWYLWFNCYQFANSTIFDIWDLIVSQYLNSVDPSIGLYTTARIPSATEAGKDQGKDKEQQQQHGFHFRFMEQLLCMGNVTSRDRAQLFWGTWYALDAAVREALVCSLNRDGRMGEPAVQPTYMPALLGRIRDERALSCALRYLCRVMTATDVGDLSVVVIERSVLGVLKQYVENGLFDEDPTILEKVDVPKGVVVQRE</sequence>
<dbReference type="PANTHER" id="PTHR19848:SF8">
    <property type="entry name" value="F-BOX AND WD REPEAT DOMAIN CONTAINING 7"/>
    <property type="match status" value="1"/>
</dbReference>
<dbReference type="InterPro" id="IPR024977">
    <property type="entry name" value="Apc4-like_WD40_dom"/>
</dbReference>
<evidence type="ECO:0000256" key="1">
    <source>
        <dbReference type="ARBA" id="ARBA00022574"/>
    </source>
</evidence>
<dbReference type="Pfam" id="PF24883">
    <property type="entry name" value="NPHP3_N"/>
    <property type="match status" value="1"/>
</dbReference>